<evidence type="ECO:0000256" key="1">
    <source>
        <dbReference type="SAM" id="MobiDB-lite"/>
    </source>
</evidence>
<dbReference type="OrthoDB" id="1938591at2759"/>
<gene>
    <name evidence="2" type="ORF">OH76DRAFT_4947</name>
</gene>
<dbReference type="STRING" id="139420.A0A371DWV1"/>
<feature type="compositionally biased region" description="Low complexity" evidence="1">
    <location>
        <begin position="24"/>
        <end position="33"/>
    </location>
</feature>
<reference evidence="2 3" key="1">
    <citation type="journal article" date="2018" name="Biotechnol. Biofuels">
        <title>Integrative visual omics of the white-rot fungus Polyporus brumalis exposes the biotechnological potential of its oxidative enzymes for delignifying raw plant biomass.</title>
        <authorList>
            <person name="Miyauchi S."/>
            <person name="Rancon A."/>
            <person name="Drula E."/>
            <person name="Hage H."/>
            <person name="Chaduli D."/>
            <person name="Favel A."/>
            <person name="Grisel S."/>
            <person name="Henrissat B."/>
            <person name="Herpoel-Gimbert I."/>
            <person name="Ruiz-Duenas F.J."/>
            <person name="Chevret D."/>
            <person name="Hainaut M."/>
            <person name="Lin J."/>
            <person name="Wang M."/>
            <person name="Pangilinan J."/>
            <person name="Lipzen A."/>
            <person name="Lesage-Meessen L."/>
            <person name="Navarro D."/>
            <person name="Riley R."/>
            <person name="Grigoriev I.V."/>
            <person name="Zhou S."/>
            <person name="Raouche S."/>
            <person name="Rosso M.N."/>
        </authorList>
    </citation>
    <scope>NUCLEOTIDE SEQUENCE [LARGE SCALE GENOMIC DNA]</scope>
    <source>
        <strain evidence="2 3">BRFM 1820</strain>
    </source>
</reference>
<proteinExistence type="predicted"/>
<sequence length="252" mass="26921">MTIEIGTAHAPTPDSVGSKRARLEATAAAAPAAKKVKTERDKLTSDAMSKRQQEAEAVKTDDDSEDILEQMTLWLNQVTNNGGEFVESLQTEIVDSLDKSLKECASIPDDSGLSSLASSSSVDAITIGSSSAWQNSSTMNPTDFSQFTSYGLPEWAMSSMATTPDLLPSSANPSPRSSDGIGPHLPASKAADTAEIFLPKNEPSEGHDSIPQELWRAVDGAESTLHNASDNWKWDQSMPTADQPCASFQEDD</sequence>
<accession>A0A371DWV1</accession>
<name>A0A371DWV1_9APHY</name>
<dbReference type="EMBL" id="KZ857379">
    <property type="protein sequence ID" value="RDX56994.1"/>
    <property type="molecule type" value="Genomic_DNA"/>
</dbReference>
<keyword evidence="3" id="KW-1185">Reference proteome</keyword>
<feature type="region of interest" description="Disordered" evidence="1">
    <location>
        <begin position="163"/>
        <end position="212"/>
    </location>
</feature>
<evidence type="ECO:0000313" key="3">
    <source>
        <dbReference type="Proteomes" id="UP000256964"/>
    </source>
</evidence>
<evidence type="ECO:0000313" key="2">
    <source>
        <dbReference type="EMBL" id="RDX56994.1"/>
    </source>
</evidence>
<feature type="region of interest" description="Disordered" evidence="1">
    <location>
        <begin position="1"/>
        <end position="64"/>
    </location>
</feature>
<feature type="compositionally biased region" description="Basic and acidic residues" evidence="1">
    <location>
        <begin position="36"/>
        <end position="61"/>
    </location>
</feature>
<protein>
    <submittedName>
        <fullName evidence="2">Uncharacterized protein</fullName>
    </submittedName>
</protein>
<organism evidence="2 3">
    <name type="scientific">Lentinus brumalis</name>
    <dbReference type="NCBI Taxonomy" id="2498619"/>
    <lineage>
        <taxon>Eukaryota</taxon>
        <taxon>Fungi</taxon>
        <taxon>Dikarya</taxon>
        <taxon>Basidiomycota</taxon>
        <taxon>Agaricomycotina</taxon>
        <taxon>Agaricomycetes</taxon>
        <taxon>Polyporales</taxon>
        <taxon>Polyporaceae</taxon>
        <taxon>Lentinus</taxon>
    </lineage>
</organism>
<feature type="region of interest" description="Disordered" evidence="1">
    <location>
        <begin position="228"/>
        <end position="252"/>
    </location>
</feature>
<dbReference type="AlphaFoldDB" id="A0A371DWV1"/>
<dbReference type="Proteomes" id="UP000256964">
    <property type="component" value="Unassembled WGS sequence"/>
</dbReference>